<reference evidence="2" key="1">
    <citation type="submission" date="2021-01" db="EMBL/GenBank/DDBJ databases">
        <authorList>
            <person name="Zhong Y.L."/>
        </authorList>
    </citation>
    <scope>NUCLEOTIDE SEQUENCE</scope>
    <source>
        <strain evidence="2">KCTC 23302</strain>
    </source>
</reference>
<comment type="caution">
    <text evidence="2">The sequence shown here is derived from an EMBL/GenBank/DDBJ whole genome shotgun (WGS) entry which is preliminary data.</text>
</comment>
<keyword evidence="1" id="KW-0732">Signal</keyword>
<feature type="chain" id="PRO_5037818545" evidence="1">
    <location>
        <begin position="21"/>
        <end position="1250"/>
    </location>
</feature>
<dbReference type="AlphaFoldDB" id="A0A937DCN4"/>
<evidence type="ECO:0000313" key="2">
    <source>
        <dbReference type="EMBL" id="MBL0685813.1"/>
    </source>
</evidence>
<accession>A0A937DCN4</accession>
<dbReference type="Proteomes" id="UP000651057">
    <property type="component" value="Unassembled WGS sequence"/>
</dbReference>
<feature type="signal peptide" evidence="1">
    <location>
        <begin position="1"/>
        <end position="20"/>
    </location>
</feature>
<dbReference type="EMBL" id="JAERQJ010000013">
    <property type="protein sequence ID" value="MBL0685813.1"/>
    <property type="molecule type" value="Genomic_DNA"/>
</dbReference>
<evidence type="ECO:0000313" key="3">
    <source>
        <dbReference type="Proteomes" id="UP000651057"/>
    </source>
</evidence>
<keyword evidence="3" id="KW-1185">Reference proteome</keyword>
<protein>
    <submittedName>
        <fullName evidence="2">Uncharacterized protein</fullName>
    </submittedName>
</protein>
<name>A0A937DCN4_9FLAO</name>
<sequence>MKKILLIILIIISNQTVVSAQGVDIVTPQQSDFNSGQNIEGLVQSSINEPTGKLSFSVPITKIASRTVYYDVSLNYNGNLAFDEGTYTNKHMPTSTAGVGFKLSIPRIVVDNKNTAAKDDDVFYLQSESNSTKLNCFNKINSGNFEGDEIWEFNAENYMPWKIRYYKSRKRLTGNPINPFETRETPLDYWVVVNDEGAEYVYGNTQNSRENLVAWGNWMGNSNKRGGTKETIAWNLSTIQDQWNNTIQFEYEIQGSTIGGIHQTEASYLKKITASAGESIRFLYANKSQGEIYEPHIEQSEPDAYQERYEKKYLAQIRTYNTNNQLIYNYNFAYSLVNNSSASDQKRYLQSITQENASGEFLPGQHFEYYTTGTFKGGIKKVTYPAGGSVTYEYKNKYLRYNGHNAFGNEDPRNTDYPYYGIVTRDKYALRMYRSPSPVNGKYWFQAIRNFWNGKSWIRNAFNFPYLIPNPGGLTMQNFYTAFGDDFYAFLYHEGIYGKLDLFHLNPDGVTWNHRKYYNLILGGGGQPKLMSGDKFVAIGTKINGSLHTFTWDGDSWAKKTIEQGTGEYFYGATNNYVLSLNEKLDGSNLDFITGENREDYYYIHYLDITNNWVSKSWSAMADPYIAGIEKPSYFYPDNAMSGFVADDNPELFLRWDKKYNLLPPNNVLGAYDDSNPMTPTYTGMFTLQNSLYQYPFRYARFTGTNWNVSNLPDSYGINFAKPSYGEDILMFQNYRGIRSIGYAQYDPNSNLWFFNTQKNNYSANQNETQKLTGNTRDFIIAGNDIYLSSNASKFSQTVKINNNDNVFTHTDGLSNGFVELASGSSTRSSSRFYYINKKTNQLAFINLGAKFHTDGPTPFAGRTPFLSNKSMWLRSNTNSNGSFTTYLYRIIDGKINNSLYDIVVSKVKIDDANGEIRETIYTYDNFNSSSNNETTFYGNVIVENKGHGNSSIGTIEKKYNNGSEDIQMAGVLLEEKVKDINNTTVSSKINTWYKYKPVEGSYTVKLTQEENSMVYNGKQMISKKYNSYSTPHYFPSITTVTNSKGQTERTDVTYAKDQYSFMKDRNLVSQPYETINKIDGKIVSISRTIWTKDANNRIYASETWSGPSSTSLRKNYEVTKMNEYGQIIETTNGKGQYSSILYGYNYRFPVATLSNVRYNSVISNLEVSLSNLQSLNNATLKAELSKLYDKLSKSMIDANIYDIEGKIITKINQRQEEINYFYDSFNRLDYVTDLNNKVLEKNIYNYKTN</sequence>
<proteinExistence type="predicted"/>
<dbReference type="RefSeq" id="WP_201924230.1">
    <property type="nucleotide sequence ID" value="NZ_BAABAX010000011.1"/>
</dbReference>
<organism evidence="2 3">
    <name type="scientific">Aquimarina mytili</name>
    <dbReference type="NCBI Taxonomy" id="874423"/>
    <lineage>
        <taxon>Bacteria</taxon>
        <taxon>Pseudomonadati</taxon>
        <taxon>Bacteroidota</taxon>
        <taxon>Flavobacteriia</taxon>
        <taxon>Flavobacteriales</taxon>
        <taxon>Flavobacteriaceae</taxon>
        <taxon>Aquimarina</taxon>
    </lineage>
</organism>
<gene>
    <name evidence="2" type="ORF">JJQ60_19940</name>
</gene>
<evidence type="ECO:0000256" key="1">
    <source>
        <dbReference type="SAM" id="SignalP"/>
    </source>
</evidence>